<dbReference type="EMBL" id="JASAOG010000096">
    <property type="protein sequence ID" value="KAK0052212.1"/>
    <property type="molecule type" value="Genomic_DNA"/>
</dbReference>
<evidence type="ECO:0000313" key="1">
    <source>
        <dbReference type="EMBL" id="KAK0052212.1"/>
    </source>
</evidence>
<organism evidence="1 2">
    <name type="scientific">Biomphalaria pfeifferi</name>
    <name type="common">Bloodfluke planorb</name>
    <name type="synonym">Freshwater snail</name>
    <dbReference type="NCBI Taxonomy" id="112525"/>
    <lineage>
        <taxon>Eukaryota</taxon>
        <taxon>Metazoa</taxon>
        <taxon>Spiralia</taxon>
        <taxon>Lophotrochozoa</taxon>
        <taxon>Mollusca</taxon>
        <taxon>Gastropoda</taxon>
        <taxon>Heterobranchia</taxon>
        <taxon>Euthyneura</taxon>
        <taxon>Panpulmonata</taxon>
        <taxon>Hygrophila</taxon>
        <taxon>Lymnaeoidea</taxon>
        <taxon>Planorbidae</taxon>
        <taxon>Biomphalaria</taxon>
    </lineage>
</organism>
<reference evidence="1" key="2">
    <citation type="submission" date="2023-04" db="EMBL/GenBank/DDBJ databases">
        <authorList>
            <person name="Bu L."/>
            <person name="Lu L."/>
            <person name="Laidemitt M.R."/>
            <person name="Zhang S.M."/>
            <person name="Mutuku M."/>
            <person name="Mkoji G."/>
            <person name="Steinauer M."/>
            <person name="Loker E.S."/>
        </authorList>
    </citation>
    <scope>NUCLEOTIDE SEQUENCE</scope>
    <source>
        <strain evidence="1">KasaAsao</strain>
        <tissue evidence="1">Whole Snail</tissue>
    </source>
</reference>
<reference evidence="1" key="1">
    <citation type="journal article" date="2023" name="PLoS Negl. Trop. Dis.">
        <title>A genome sequence for Biomphalaria pfeifferi, the major vector snail for the human-infecting parasite Schistosoma mansoni.</title>
        <authorList>
            <person name="Bu L."/>
            <person name="Lu L."/>
            <person name="Laidemitt M.R."/>
            <person name="Zhang S.M."/>
            <person name="Mutuku M."/>
            <person name="Mkoji G."/>
            <person name="Steinauer M."/>
            <person name="Loker E.S."/>
        </authorList>
    </citation>
    <scope>NUCLEOTIDE SEQUENCE</scope>
    <source>
        <strain evidence="1">KasaAsao</strain>
    </source>
</reference>
<sequence>MWDSLPFTKMPRLYKFDLNDRPSGNTASAMTLIEFKERNDRLLRSSVSYPLKKTFTNCKPKDNLDKRANVYFLLQAICKHVRELLRIKRNIQSFNPYQLRRSYVSLAHLSGKYHPHLTYRQHAEMSEKIVNSRLAYFRKKNLYYSGWSMEPWWDEKLKKEEKKKRDLAKYSPDQEDDKRITIGSTIQERLREAAKREMSNYEPKPYWSGRIPSKNISCPFIVQTLENKNKANTKVVGMLNWTAVKLKRTPSINEIKVWPRKKKYAPTYLPIVFHWKEMGISRGYEQSRIEKKHKCGYYQK</sequence>
<dbReference type="AlphaFoldDB" id="A0AAD8BCL9"/>
<proteinExistence type="predicted"/>
<comment type="caution">
    <text evidence="1">The sequence shown here is derived from an EMBL/GenBank/DDBJ whole genome shotgun (WGS) entry which is preliminary data.</text>
</comment>
<keyword evidence="2" id="KW-1185">Reference proteome</keyword>
<name>A0AAD8BCL9_BIOPF</name>
<dbReference type="Proteomes" id="UP001233172">
    <property type="component" value="Unassembled WGS sequence"/>
</dbReference>
<evidence type="ECO:0000313" key="2">
    <source>
        <dbReference type="Proteomes" id="UP001233172"/>
    </source>
</evidence>
<gene>
    <name evidence="1" type="ORF">Bpfe_018295</name>
</gene>
<protein>
    <submittedName>
        <fullName evidence="1">Uncharacterized protein</fullName>
    </submittedName>
</protein>
<accession>A0AAD8BCL9</accession>